<reference evidence="2 3" key="1">
    <citation type="submission" date="2024-12" db="EMBL/GenBank/DDBJ databases">
        <title>The unique morphological basis and parallel evolutionary history of personate flowers in Penstemon.</title>
        <authorList>
            <person name="Depatie T.H."/>
            <person name="Wessinger C.A."/>
        </authorList>
    </citation>
    <scope>NUCLEOTIDE SEQUENCE [LARGE SCALE GENOMIC DNA]</scope>
    <source>
        <strain evidence="2">WTNN_2</strain>
        <tissue evidence="2">Leaf</tissue>
    </source>
</reference>
<dbReference type="Proteomes" id="UP001634393">
    <property type="component" value="Unassembled WGS sequence"/>
</dbReference>
<gene>
    <name evidence="2" type="ORF">ACJIZ3_015871</name>
</gene>
<evidence type="ECO:0000256" key="1">
    <source>
        <dbReference type="SAM" id="MobiDB-lite"/>
    </source>
</evidence>
<accession>A0ABD3RNZ7</accession>
<sequence length="78" mass="8654">MSCFLLSCFNGNNKSSSSSSSSRRSSRRGDGDDYIKAYKVYPSDEDRGRWVGEPGIDRKASAYISSTTDKWNNPGLAY</sequence>
<organism evidence="2 3">
    <name type="scientific">Penstemon smallii</name>
    <dbReference type="NCBI Taxonomy" id="265156"/>
    <lineage>
        <taxon>Eukaryota</taxon>
        <taxon>Viridiplantae</taxon>
        <taxon>Streptophyta</taxon>
        <taxon>Embryophyta</taxon>
        <taxon>Tracheophyta</taxon>
        <taxon>Spermatophyta</taxon>
        <taxon>Magnoliopsida</taxon>
        <taxon>eudicotyledons</taxon>
        <taxon>Gunneridae</taxon>
        <taxon>Pentapetalae</taxon>
        <taxon>asterids</taxon>
        <taxon>lamiids</taxon>
        <taxon>Lamiales</taxon>
        <taxon>Plantaginaceae</taxon>
        <taxon>Cheloneae</taxon>
        <taxon>Penstemon</taxon>
    </lineage>
</organism>
<comment type="caution">
    <text evidence="2">The sequence shown here is derived from an EMBL/GenBank/DDBJ whole genome shotgun (WGS) entry which is preliminary data.</text>
</comment>
<protein>
    <submittedName>
        <fullName evidence="2">Uncharacterized protein</fullName>
    </submittedName>
</protein>
<keyword evidence="3" id="KW-1185">Reference proteome</keyword>
<evidence type="ECO:0000313" key="3">
    <source>
        <dbReference type="Proteomes" id="UP001634393"/>
    </source>
</evidence>
<evidence type="ECO:0000313" key="2">
    <source>
        <dbReference type="EMBL" id="KAL3814603.1"/>
    </source>
</evidence>
<dbReference type="EMBL" id="JBJXBP010000008">
    <property type="protein sequence ID" value="KAL3814603.1"/>
    <property type="molecule type" value="Genomic_DNA"/>
</dbReference>
<dbReference type="PANTHER" id="PTHR33511">
    <property type="entry name" value="OS06G0632400 PROTEIN"/>
    <property type="match status" value="1"/>
</dbReference>
<feature type="region of interest" description="Disordered" evidence="1">
    <location>
        <begin position="10"/>
        <end position="31"/>
    </location>
</feature>
<proteinExistence type="predicted"/>
<name>A0ABD3RNZ7_9LAMI</name>
<dbReference type="AlphaFoldDB" id="A0ABD3RNZ7"/>